<dbReference type="Proteomes" id="UP000515125">
    <property type="component" value="Unplaced"/>
</dbReference>
<evidence type="ECO:0000313" key="7">
    <source>
        <dbReference type="RefSeq" id="XP_026193709.1"/>
    </source>
</evidence>
<dbReference type="GO" id="GO:0006364">
    <property type="term" value="P:rRNA processing"/>
    <property type="evidence" value="ECO:0007669"/>
    <property type="project" value="InterPro"/>
</dbReference>
<dbReference type="Pfam" id="PF00400">
    <property type="entry name" value="WD40"/>
    <property type="match status" value="3"/>
</dbReference>
<accession>A0A6P6S1P1</accession>
<dbReference type="PRINTS" id="PR00320">
    <property type="entry name" value="GPROTEINBRPT"/>
</dbReference>
<keyword evidence="2 4" id="KW-0853">WD repeat</keyword>
<dbReference type="InterPro" id="IPR020472">
    <property type="entry name" value="WD40_PAC1"/>
</dbReference>
<evidence type="ECO:0000256" key="2">
    <source>
        <dbReference type="ARBA" id="ARBA00022574"/>
    </source>
</evidence>
<feature type="repeat" description="WD" evidence="4">
    <location>
        <begin position="241"/>
        <end position="283"/>
    </location>
</feature>
<proteinExistence type="predicted"/>
<dbReference type="SUPFAM" id="SSF50978">
    <property type="entry name" value="WD40 repeat-like"/>
    <property type="match status" value="1"/>
</dbReference>
<keyword evidence="1" id="KW-0597">Phosphoprotein</keyword>
<dbReference type="PROSITE" id="PS50294">
    <property type="entry name" value="WD_REPEATS_REGION"/>
    <property type="match status" value="1"/>
</dbReference>
<dbReference type="PROSITE" id="PS00678">
    <property type="entry name" value="WD_REPEATS_1"/>
    <property type="match status" value="2"/>
</dbReference>
<dbReference type="RefSeq" id="XP_026193709.1">
    <property type="nucleotide sequence ID" value="XM_026337924.1"/>
</dbReference>
<feature type="repeat" description="WD" evidence="4">
    <location>
        <begin position="364"/>
        <end position="406"/>
    </location>
</feature>
<protein>
    <submittedName>
        <fullName evidence="7">Periodic tryptophan protein 1 homolog</fullName>
    </submittedName>
</protein>
<dbReference type="SMART" id="SM00320">
    <property type="entry name" value="WD40"/>
    <property type="match status" value="4"/>
</dbReference>
<evidence type="ECO:0000256" key="3">
    <source>
        <dbReference type="ARBA" id="ARBA00022737"/>
    </source>
</evidence>
<feature type="repeat" description="WD" evidence="4">
    <location>
        <begin position="284"/>
        <end position="326"/>
    </location>
</feature>
<dbReference type="PANTHER" id="PTHR14091:SF0">
    <property type="entry name" value="PERIODIC TRYPTOPHAN PROTEIN 1 HOMOLOG"/>
    <property type="match status" value="1"/>
</dbReference>
<dbReference type="AlphaFoldDB" id="A0A6P6S1P1"/>
<keyword evidence="6" id="KW-1185">Reference proteome</keyword>
<evidence type="ECO:0000256" key="4">
    <source>
        <dbReference type="PROSITE-ProRule" id="PRU00221"/>
    </source>
</evidence>
<sequence>MADRVMVSSVCWVPRGRSAQFPTSCIMEDQEVSELLQQQSEEASKSSSKKEQRKKQQKLLRQQAVAEDEESEAEDSESEMQEDDESDDDGMLEGVFGVFASDGAAALGEGAARLSAADEAEEDEANIILDSDLVLVAASTESDFSSLEVYIHDVQRGSLYVHHDLMCGGFPLCLEWLGMMPGAQNRNLVAVGSFEPLIQIWDLDILDSLEPVYTLGLQQQPQRESGRKRKSKKADRQITSPNAHEGPIMSLCVSPLKQEALASASADETAKVWDLTTGSCLATYKHHTNKVQVALWHPSEASLLATASFDRTIRLLDVRQPDVAVSAEDGSMECLDLRRASAGPPSAAAVSSAKAAAAPRLWRVAAHTAAATSLQQQQELPNLLVSCGLDETARVWDLRQVNTDTQGPVLIHEKDLKVGPLFSCRASEERGIFGFGGSQVVIWDLGDTEHIAKAFNL</sequence>
<organism evidence="6 7">
    <name type="scientific">Cyclospora cayetanensis</name>
    <dbReference type="NCBI Taxonomy" id="88456"/>
    <lineage>
        <taxon>Eukaryota</taxon>
        <taxon>Sar</taxon>
        <taxon>Alveolata</taxon>
        <taxon>Apicomplexa</taxon>
        <taxon>Conoidasida</taxon>
        <taxon>Coccidia</taxon>
        <taxon>Eucoccidiorida</taxon>
        <taxon>Eimeriorina</taxon>
        <taxon>Eimeriidae</taxon>
        <taxon>Cyclospora</taxon>
    </lineage>
</organism>
<name>A0A6P6S1P1_9EIME</name>
<dbReference type="PROSITE" id="PS50082">
    <property type="entry name" value="WD_REPEATS_2"/>
    <property type="match status" value="3"/>
</dbReference>
<feature type="compositionally biased region" description="Acidic residues" evidence="5">
    <location>
        <begin position="66"/>
        <end position="91"/>
    </location>
</feature>
<keyword evidence="3" id="KW-0677">Repeat</keyword>
<dbReference type="PANTHER" id="PTHR14091">
    <property type="entry name" value="PERIODIC TRYPTOPHAN PROTEIN 1"/>
    <property type="match status" value="1"/>
</dbReference>
<dbReference type="GeneID" id="34622118"/>
<evidence type="ECO:0000256" key="5">
    <source>
        <dbReference type="SAM" id="MobiDB-lite"/>
    </source>
</evidence>
<dbReference type="InterPro" id="IPR036322">
    <property type="entry name" value="WD40_repeat_dom_sf"/>
</dbReference>
<evidence type="ECO:0000313" key="6">
    <source>
        <dbReference type="Proteomes" id="UP000515125"/>
    </source>
</evidence>
<feature type="region of interest" description="Disordered" evidence="5">
    <location>
        <begin position="217"/>
        <end position="246"/>
    </location>
</feature>
<dbReference type="InterPro" id="IPR044285">
    <property type="entry name" value="PWP1"/>
</dbReference>
<dbReference type="InterPro" id="IPR001680">
    <property type="entry name" value="WD40_rpt"/>
</dbReference>
<dbReference type="InterPro" id="IPR019775">
    <property type="entry name" value="WD40_repeat_CS"/>
</dbReference>
<evidence type="ECO:0000256" key="1">
    <source>
        <dbReference type="ARBA" id="ARBA00022553"/>
    </source>
</evidence>
<dbReference type="InterPro" id="IPR015943">
    <property type="entry name" value="WD40/YVTN_repeat-like_dom_sf"/>
</dbReference>
<dbReference type="Gene3D" id="2.130.10.10">
    <property type="entry name" value="YVTN repeat-like/Quinoprotein amine dehydrogenase"/>
    <property type="match status" value="2"/>
</dbReference>
<gene>
    <name evidence="7" type="primary">LOC34622118</name>
</gene>
<reference evidence="7" key="1">
    <citation type="submission" date="2025-08" db="UniProtKB">
        <authorList>
            <consortium name="RefSeq"/>
        </authorList>
    </citation>
    <scope>IDENTIFICATION</scope>
</reference>
<feature type="region of interest" description="Disordered" evidence="5">
    <location>
        <begin position="32"/>
        <end position="92"/>
    </location>
</feature>
<dbReference type="OrthoDB" id="270624at2759"/>
<dbReference type="GO" id="GO:0005634">
    <property type="term" value="C:nucleus"/>
    <property type="evidence" value="ECO:0007669"/>
    <property type="project" value="TreeGrafter"/>
</dbReference>